<name>A0A4V0YYV9_KTERU</name>
<dbReference type="AlphaFoldDB" id="A0A4V0YYV9"/>
<dbReference type="Pfam" id="PF17874">
    <property type="entry name" value="TPR_MalT"/>
    <property type="match status" value="1"/>
</dbReference>
<dbReference type="SUPFAM" id="SSF48452">
    <property type="entry name" value="TPR-like"/>
    <property type="match status" value="1"/>
</dbReference>
<dbReference type="GO" id="GO:0006355">
    <property type="term" value="P:regulation of DNA-templated transcription"/>
    <property type="evidence" value="ECO:0007669"/>
    <property type="project" value="InterPro"/>
</dbReference>
<dbReference type="PROSITE" id="PS50043">
    <property type="entry name" value="HTH_LUXR_2"/>
    <property type="match status" value="1"/>
</dbReference>
<dbReference type="CDD" id="cd06170">
    <property type="entry name" value="LuxR_C_like"/>
    <property type="match status" value="1"/>
</dbReference>
<dbReference type="InterPro" id="IPR027417">
    <property type="entry name" value="P-loop_NTPase"/>
</dbReference>
<dbReference type="PRINTS" id="PR00038">
    <property type="entry name" value="HTHLUXR"/>
</dbReference>
<dbReference type="GO" id="GO:0003677">
    <property type="term" value="F:DNA binding"/>
    <property type="evidence" value="ECO:0007669"/>
    <property type="project" value="UniProtKB-KW"/>
</dbReference>
<dbReference type="SUPFAM" id="SSF52540">
    <property type="entry name" value="P-loop containing nucleoside triphosphate hydrolases"/>
    <property type="match status" value="1"/>
</dbReference>
<organism evidence="5 6">
    <name type="scientific">Ktedonosporobacter rubrisoli</name>
    <dbReference type="NCBI Taxonomy" id="2509675"/>
    <lineage>
        <taxon>Bacteria</taxon>
        <taxon>Bacillati</taxon>
        <taxon>Chloroflexota</taxon>
        <taxon>Ktedonobacteria</taxon>
        <taxon>Ktedonobacterales</taxon>
        <taxon>Ktedonosporobacteraceae</taxon>
        <taxon>Ktedonosporobacter</taxon>
    </lineage>
</organism>
<keyword evidence="1" id="KW-0805">Transcription regulation</keyword>
<protein>
    <recommendedName>
        <fullName evidence="4">HTH luxR-type domain-containing protein</fullName>
    </recommendedName>
</protein>
<dbReference type="SMART" id="SM00421">
    <property type="entry name" value="HTH_LUXR"/>
    <property type="match status" value="1"/>
</dbReference>
<dbReference type="Proteomes" id="UP000290365">
    <property type="component" value="Chromosome"/>
</dbReference>
<dbReference type="RefSeq" id="WP_129888636.1">
    <property type="nucleotide sequence ID" value="NZ_CP035758.1"/>
</dbReference>
<accession>A0A4V0YYV9</accession>
<dbReference type="Gene3D" id="3.40.50.300">
    <property type="entry name" value="P-loop containing nucleotide triphosphate hydrolases"/>
    <property type="match status" value="1"/>
</dbReference>
<dbReference type="PROSITE" id="PS00622">
    <property type="entry name" value="HTH_LUXR_1"/>
    <property type="match status" value="1"/>
</dbReference>
<evidence type="ECO:0000259" key="4">
    <source>
        <dbReference type="PROSITE" id="PS50043"/>
    </source>
</evidence>
<dbReference type="PANTHER" id="PTHR44688:SF16">
    <property type="entry name" value="DNA-BINDING TRANSCRIPTIONAL ACTIVATOR DEVR_DOSR"/>
    <property type="match status" value="1"/>
</dbReference>
<evidence type="ECO:0000256" key="3">
    <source>
        <dbReference type="ARBA" id="ARBA00023163"/>
    </source>
</evidence>
<dbReference type="Gene3D" id="1.10.10.10">
    <property type="entry name" value="Winged helix-like DNA-binding domain superfamily/Winged helix DNA-binding domain"/>
    <property type="match status" value="1"/>
</dbReference>
<evidence type="ECO:0000256" key="1">
    <source>
        <dbReference type="ARBA" id="ARBA00023015"/>
    </source>
</evidence>
<dbReference type="EMBL" id="CP035758">
    <property type="protein sequence ID" value="QBD77581.1"/>
    <property type="molecule type" value="Genomic_DNA"/>
</dbReference>
<keyword evidence="2" id="KW-0238">DNA-binding</keyword>
<evidence type="ECO:0000256" key="2">
    <source>
        <dbReference type="ARBA" id="ARBA00023125"/>
    </source>
</evidence>
<reference evidence="5 6" key="1">
    <citation type="submission" date="2019-01" db="EMBL/GenBank/DDBJ databases">
        <title>Ktedonosporobacter rubrisoli SCAWS-G2.</title>
        <authorList>
            <person name="Huang Y."/>
            <person name="Yan B."/>
        </authorList>
    </citation>
    <scope>NUCLEOTIDE SEQUENCE [LARGE SCALE GENOMIC DNA]</scope>
    <source>
        <strain evidence="5 6">SCAWS-G2</strain>
    </source>
</reference>
<keyword evidence="3" id="KW-0804">Transcription</keyword>
<dbReference type="InterPro" id="IPR059106">
    <property type="entry name" value="WHD_MalT"/>
</dbReference>
<gene>
    <name evidence="5" type="ORF">EPA93_16920</name>
</gene>
<dbReference type="KEGG" id="kbs:EPA93_16920"/>
<sequence>MSKSSLHMLTWSEEHHCYDLTTRGHFQRTFAPEDTREWPAWLEEHTAFAFEGQTGHLSVIKEVRARASYWYAYRRRAGRTHKRYLGHSDQLSFSRLEETALILTNPHSSRQVPQADFKPAQQRATFQQKEPMKRAPVAPAFASIPLLAPKLQLPRLPALLVERPRLLLLLERGQKQKLTLVQAPAGSGKTTLVRQWLASRQRPAEASQSMTEPVAWISLDRGDNDPVRFWSTMITACQTIYPFVGKEALSLLFQPFRLSFSPSPLQTALTSLLNDLASESSAGILILEDYHLIEHPRLHEALAFFIEHLPTSLHLLILTRNEPPLPLMRWRARGEVLDIQGGHLRFSVEETALFLQQVLLKPLSQEVVRMLHAHLEGWAAGLRLLTLSIQGQETPQRVESTLAQLSMGSPFDHAHRPIQEYFLSEVFNAQSEPLQLFLLQTSILGHFTGSLCDVVTGRTDSTAWLAQAQRSGFFLEATESTGQWYRYHALFAEILRAEAIRRLGKDALCHLSAKASRWYEAHGMLVEAIESALAARKFERVALLIEKLNEHVYFSEHHTMQRWLEQLPISLLHTHPALCFLFAQAKFFSEEGKGSIWRLEPVDDLLQMAEEGWRECGDMFQLGILSAFRATFTIVHGLIARAVVYARQALQLLPPAAERPYASPNRQPPEWIEWHCGCLITLGMEAMQAGLFNTAHHHVLEAYTLSQGSEDRVFARVSGNLLGDICLEMGEFHQASSYYQRALAESPILDESGDDLLRAGSISGLLHLAYERNKLDQAEQLIREASLHNYRGNFLYGEGYAHMKVELFRLLVLSTRGEADKVQASLSALQVQLRTFPDTHPLLLDVLIWQTRLQIRAGDLSGASRTLNMLMCQEQELSQAQQNTMHLLQARLLLARGETAAALPLLAQLLASAQHGKHLYRALEIRLLIALAHIAHKQEHEARQQLYEVLSQARHEGFLRLFLDEGEPLAALLRAIVPSFTEKPLRSYTLQILHAFPAWQASHSANQNMVESSLLEPLSAQEQRVLTLLVAGRSNPEIAQTLIISVNTVKGHVKNLYRKLGVTNRVEASEVARREQLL</sequence>
<dbReference type="Pfam" id="PF25873">
    <property type="entry name" value="WHD_MalT"/>
    <property type="match status" value="1"/>
</dbReference>
<dbReference type="InterPro" id="IPR036388">
    <property type="entry name" value="WH-like_DNA-bd_sf"/>
</dbReference>
<dbReference type="InterPro" id="IPR000792">
    <property type="entry name" value="Tscrpt_reg_LuxR_C"/>
</dbReference>
<evidence type="ECO:0000313" key="5">
    <source>
        <dbReference type="EMBL" id="QBD77581.1"/>
    </source>
</evidence>
<dbReference type="PANTHER" id="PTHR44688">
    <property type="entry name" value="DNA-BINDING TRANSCRIPTIONAL ACTIVATOR DEVR_DOSR"/>
    <property type="match status" value="1"/>
</dbReference>
<dbReference type="Gene3D" id="1.25.40.10">
    <property type="entry name" value="Tetratricopeptide repeat domain"/>
    <property type="match status" value="1"/>
</dbReference>
<dbReference type="InterPro" id="IPR041617">
    <property type="entry name" value="TPR_MalT"/>
</dbReference>
<dbReference type="Pfam" id="PF00196">
    <property type="entry name" value="GerE"/>
    <property type="match status" value="1"/>
</dbReference>
<dbReference type="InterPro" id="IPR016032">
    <property type="entry name" value="Sig_transdc_resp-reg_C-effctor"/>
</dbReference>
<keyword evidence="6" id="KW-1185">Reference proteome</keyword>
<proteinExistence type="predicted"/>
<dbReference type="SUPFAM" id="SSF46894">
    <property type="entry name" value="C-terminal effector domain of the bipartite response regulators"/>
    <property type="match status" value="1"/>
</dbReference>
<feature type="domain" description="HTH luxR-type" evidence="4">
    <location>
        <begin position="1011"/>
        <end position="1076"/>
    </location>
</feature>
<dbReference type="OrthoDB" id="135557at2"/>
<dbReference type="InterPro" id="IPR011990">
    <property type="entry name" value="TPR-like_helical_dom_sf"/>
</dbReference>
<evidence type="ECO:0000313" key="6">
    <source>
        <dbReference type="Proteomes" id="UP000290365"/>
    </source>
</evidence>